<dbReference type="Pfam" id="PF08984">
    <property type="entry name" value="DUF1858"/>
    <property type="match status" value="1"/>
</dbReference>
<dbReference type="InterPro" id="IPR015077">
    <property type="entry name" value="DUF1858"/>
</dbReference>
<proteinExistence type="predicted"/>
<dbReference type="Gene3D" id="1.10.3910.10">
    <property type="entry name" value="SP0561-like"/>
    <property type="match status" value="1"/>
</dbReference>
<organism evidence="2 3">
    <name type="scientific">Sinanaerobacter chloroacetimidivorans</name>
    <dbReference type="NCBI Taxonomy" id="2818044"/>
    <lineage>
        <taxon>Bacteria</taxon>
        <taxon>Bacillati</taxon>
        <taxon>Bacillota</taxon>
        <taxon>Clostridia</taxon>
        <taxon>Peptostreptococcales</taxon>
        <taxon>Anaerovoracaceae</taxon>
        <taxon>Sinanaerobacter</taxon>
    </lineage>
</organism>
<reference evidence="2" key="2">
    <citation type="submission" date="2021-04" db="EMBL/GenBank/DDBJ databases">
        <authorList>
            <person name="Liu J."/>
        </authorList>
    </citation>
    <scope>NUCLEOTIDE SEQUENCE</scope>
    <source>
        <strain evidence="2">BAD-6</strain>
    </source>
</reference>
<dbReference type="NCBIfam" id="TIGR03980">
    <property type="entry name" value="prismane_assoc"/>
    <property type="match status" value="1"/>
</dbReference>
<dbReference type="InterPro" id="IPR038062">
    <property type="entry name" value="ScdA-like_N_sf"/>
</dbReference>
<evidence type="ECO:0000313" key="2">
    <source>
        <dbReference type="EMBL" id="MBR0598337.1"/>
    </source>
</evidence>
<accession>A0A8J7W047</accession>
<protein>
    <submittedName>
        <fullName evidence="2">DUF1858 domain-containing protein</fullName>
    </submittedName>
</protein>
<dbReference type="PANTHER" id="PTHR39341:SF1">
    <property type="entry name" value="DUF1858 DOMAIN-CONTAINING PROTEIN"/>
    <property type="match status" value="1"/>
</dbReference>
<keyword evidence="3" id="KW-1185">Reference proteome</keyword>
<reference evidence="2" key="1">
    <citation type="submission" date="2021-04" db="EMBL/GenBank/DDBJ databases">
        <title>Sinoanaerobacter chloroacetimidivorans sp. nov., an obligate anaerobic bacterium isolated from anaerobic sludge.</title>
        <authorList>
            <person name="Bao Y."/>
        </authorList>
    </citation>
    <scope>NUCLEOTIDE SEQUENCE</scope>
    <source>
        <strain evidence="2">BAD-6</strain>
    </source>
</reference>
<sequence>MKITEAMLLNDILDMDPEISEVLLFHGLYCQGCPGARNESLKEAAEGHGIDLQKLISDLNDYLSGRNL</sequence>
<dbReference type="EMBL" id="JAGSND010000006">
    <property type="protein sequence ID" value="MBR0598337.1"/>
    <property type="molecule type" value="Genomic_DNA"/>
</dbReference>
<evidence type="ECO:0000313" key="3">
    <source>
        <dbReference type="Proteomes" id="UP000675664"/>
    </source>
</evidence>
<comment type="caution">
    <text evidence="2">The sequence shown here is derived from an EMBL/GenBank/DDBJ whole genome shotgun (WGS) entry which is preliminary data.</text>
</comment>
<feature type="domain" description="DUF1858" evidence="1">
    <location>
        <begin position="3"/>
        <end position="56"/>
    </location>
</feature>
<dbReference type="Proteomes" id="UP000675664">
    <property type="component" value="Unassembled WGS sequence"/>
</dbReference>
<name>A0A8J7W047_9FIRM</name>
<dbReference type="InterPro" id="IPR023883">
    <property type="entry name" value="CHP03980_redox-disulphide"/>
</dbReference>
<gene>
    <name evidence="2" type="ORF">KCX82_10660</name>
</gene>
<dbReference type="RefSeq" id="WP_227018466.1">
    <property type="nucleotide sequence ID" value="NZ_JAGSND010000006.1"/>
</dbReference>
<dbReference type="PANTHER" id="PTHR39341">
    <property type="entry name" value="BSL7085 PROTEIN"/>
    <property type="match status" value="1"/>
</dbReference>
<dbReference type="AlphaFoldDB" id="A0A8J7W047"/>
<dbReference type="SUPFAM" id="SSF140683">
    <property type="entry name" value="SP0561-like"/>
    <property type="match status" value="1"/>
</dbReference>
<evidence type="ECO:0000259" key="1">
    <source>
        <dbReference type="Pfam" id="PF08984"/>
    </source>
</evidence>